<dbReference type="PANTHER" id="PTHR33639">
    <property type="entry name" value="THIOL-DISULFIDE OXIDOREDUCTASE DCC"/>
    <property type="match status" value="1"/>
</dbReference>
<organism evidence="1">
    <name type="scientific">Pseudogemmatithrix spongiicola</name>
    <dbReference type="NCBI Taxonomy" id="3062599"/>
    <lineage>
        <taxon>Bacteria</taxon>
        <taxon>Pseudomonadati</taxon>
        <taxon>Gemmatimonadota</taxon>
        <taxon>Gemmatimonadia</taxon>
        <taxon>Gemmatimonadales</taxon>
        <taxon>Gemmatimonadaceae</taxon>
        <taxon>Pseudogemmatithrix</taxon>
    </lineage>
</organism>
<proteinExistence type="predicted"/>
<dbReference type="Proteomes" id="UP001229955">
    <property type="component" value="Chromosome"/>
</dbReference>
<reference evidence="1" key="1">
    <citation type="submission" date="2023-07" db="EMBL/GenBank/DDBJ databases">
        <authorList>
            <person name="Haufschild T."/>
            <person name="Kallscheuer N."/>
            <person name="Hammer J."/>
            <person name="Kohn T."/>
            <person name="Kabuu M."/>
            <person name="Jogler M."/>
            <person name="Wohfarth N."/>
            <person name="Heuer A."/>
            <person name="Rohde M."/>
            <person name="van Teeseling M.C.F."/>
            <person name="Jogler C."/>
        </authorList>
    </citation>
    <scope>NUCLEOTIDE SEQUENCE</scope>
    <source>
        <strain evidence="1">Strain 138</strain>
        <strain evidence="2">Strain 318</strain>
    </source>
</reference>
<dbReference type="InterPro" id="IPR052927">
    <property type="entry name" value="DCC_oxidoreductase"/>
</dbReference>
<keyword evidence="3" id="KW-1185">Reference proteome</keyword>
<evidence type="ECO:0000313" key="2">
    <source>
        <dbReference type="EMBL" id="WKW16166.1"/>
    </source>
</evidence>
<accession>A0AA49Q8V3</accession>
<dbReference type="Pfam" id="PF04134">
    <property type="entry name" value="DCC1-like"/>
    <property type="match status" value="1"/>
</dbReference>
<evidence type="ECO:0000313" key="1">
    <source>
        <dbReference type="EMBL" id="WKW13259.1"/>
    </source>
</evidence>
<protein>
    <submittedName>
        <fullName evidence="1">DCC1-like thiol-disulfide oxidoreductase family protein</fullName>
    </submittedName>
</protein>
<dbReference type="KEGG" id="pspc:Strain318_002576"/>
<dbReference type="InterPro" id="IPR007263">
    <property type="entry name" value="DCC1-like"/>
</dbReference>
<dbReference type="EMBL" id="CP130613">
    <property type="protein sequence ID" value="WKW16166.1"/>
    <property type="molecule type" value="Genomic_DNA"/>
</dbReference>
<dbReference type="GO" id="GO:0015035">
    <property type="term" value="F:protein-disulfide reductase activity"/>
    <property type="evidence" value="ECO:0007669"/>
    <property type="project" value="InterPro"/>
</dbReference>
<sequence>MSDATTRAAHGAVTAADGPILVYDGDCGFCARSVQFILQHDRRGIVRFAAREGEAGRAVRERHSDLKTVESLLWVDRDRDGREVVYVYSDAVLQTARYLGGGYSLLATLGSAVPRFLRDPVYNAIARVRKRLMGGAAACHLPAPHELARMLP</sequence>
<name>A0AA49Q626_9BACT</name>
<accession>A0AA49Q626</accession>
<dbReference type="PANTHER" id="PTHR33639:SF2">
    <property type="entry name" value="DUF393 DOMAIN-CONTAINING PROTEIN"/>
    <property type="match status" value="1"/>
</dbReference>
<evidence type="ECO:0000313" key="3">
    <source>
        <dbReference type="Proteomes" id="UP001229955"/>
    </source>
</evidence>
<dbReference type="RefSeq" id="WP_367886119.1">
    <property type="nucleotide sequence ID" value="NZ_CP130612.1"/>
</dbReference>
<dbReference type="AlphaFoldDB" id="A0AA49Q626"/>
<dbReference type="EMBL" id="CP130612">
    <property type="protein sequence ID" value="WKW13259.1"/>
    <property type="molecule type" value="Genomic_DNA"/>
</dbReference>
<gene>
    <name evidence="1" type="ORF">Strain138_002576</name>
    <name evidence="2" type="ORF">Strain318_002576</name>
</gene>